<keyword evidence="1" id="KW-0732">Signal</keyword>
<feature type="chain" id="PRO_5044850983" evidence="1">
    <location>
        <begin position="19"/>
        <end position="100"/>
    </location>
</feature>
<comment type="caution">
    <text evidence="2">The sequence shown here is derived from an EMBL/GenBank/DDBJ whole genome shotgun (WGS) entry which is preliminary data.</text>
</comment>
<feature type="signal peptide" evidence="1">
    <location>
        <begin position="1"/>
        <end position="18"/>
    </location>
</feature>
<protein>
    <submittedName>
        <fullName evidence="2">Uncharacterized protein</fullName>
    </submittedName>
</protein>
<evidence type="ECO:0000256" key="1">
    <source>
        <dbReference type="SAM" id="SignalP"/>
    </source>
</evidence>
<dbReference type="EMBL" id="JBJUIK010000008">
    <property type="protein sequence ID" value="KAL3520189.1"/>
    <property type="molecule type" value="Genomic_DNA"/>
</dbReference>
<name>A0ABD2ZM25_9GENT</name>
<feature type="non-terminal residue" evidence="2">
    <location>
        <position position="100"/>
    </location>
</feature>
<dbReference type="AlphaFoldDB" id="A0ABD2ZM25"/>
<evidence type="ECO:0000313" key="2">
    <source>
        <dbReference type="EMBL" id="KAL3520189.1"/>
    </source>
</evidence>
<organism evidence="2 3">
    <name type="scientific">Cinchona calisaya</name>
    <dbReference type="NCBI Taxonomy" id="153742"/>
    <lineage>
        <taxon>Eukaryota</taxon>
        <taxon>Viridiplantae</taxon>
        <taxon>Streptophyta</taxon>
        <taxon>Embryophyta</taxon>
        <taxon>Tracheophyta</taxon>
        <taxon>Spermatophyta</taxon>
        <taxon>Magnoliopsida</taxon>
        <taxon>eudicotyledons</taxon>
        <taxon>Gunneridae</taxon>
        <taxon>Pentapetalae</taxon>
        <taxon>asterids</taxon>
        <taxon>lamiids</taxon>
        <taxon>Gentianales</taxon>
        <taxon>Rubiaceae</taxon>
        <taxon>Cinchonoideae</taxon>
        <taxon>Cinchoneae</taxon>
        <taxon>Cinchona</taxon>
    </lineage>
</organism>
<gene>
    <name evidence="2" type="ORF">ACH5RR_018338</name>
</gene>
<accession>A0ABD2ZM25</accession>
<keyword evidence="3" id="KW-1185">Reference proteome</keyword>
<evidence type="ECO:0000313" key="3">
    <source>
        <dbReference type="Proteomes" id="UP001630127"/>
    </source>
</evidence>
<dbReference type="Proteomes" id="UP001630127">
    <property type="component" value="Unassembled WGS sequence"/>
</dbReference>
<sequence length="100" mass="11793">MALFVMKLFSQLMNFVVLALIEKPQLPTSCIHLFSAFHKLTRKTKDVQIVDWIQFWFKGPSRYQLPSLRINMQRISSKLLTIHNLSRVIDNDYAIKIKDN</sequence>
<reference evidence="2 3" key="1">
    <citation type="submission" date="2024-11" db="EMBL/GenBank/DDBJ databases">
        <title>A near-complete genome assembly of Cinchona calisaya.</title>
        <authorList>
            <person name="Lian D.C."/>
            <person name="Zhao X.W."/>
            <person name="Wei L."/>
        </authorList>
    </citation>
    <scope>NUCLEOTIDE SEQUENCE [LARGE SCALE GENOMIC DNA]</scope>
    <source>
        <tissue evidence="2">Nenye</tissue>
    </source>
</reference>
<proteinExistence type="predicted"/>